<reference evidence="2" key="1">
    <citation type="submission" date="2020-10" db="EMBL/GenBank/DDBJ databases">
        <authorList>
            <person name="Gilroy R."/>
        </authorList>
    </citation>
    <scope>NUCLEOTIDE SEQUENCE</scope>
    <source>
        <strain evidence="2">11159</strain>
    </source>
</reference>
<dbReference type="AlphaFoldDB" id="A0A9D9DI07"/>
<reference evidence="2" key="2">
    <citation type="journal article" date="2021" name="PeerJ">
        <title>Extensive microbial diversity within the chicken gut microbiome revealed by metagenomics and culture.</title>
        <authorList>
            <person name="Gilroy R."/>
            <person name="Ravi A."/>
            <person name="Getino M."/>
            <person name="Pursley I."/>
            <person name="Horton D.L."/>
            <person name="Alikhan N.F."/>
            <person name="Baker D."/>
            <person name="Gharbi K."/>
            <person name="Hall N."/>
            <person name="Watson M."/>
            <person name="Adriaenssens E.M."/>
            <person name="Foster-Nyarko E."/>
            <person name="Jarju S."/>
            <person name="Secka A."/>
            <person name="Antonio M."/>
            <person name="Oren A."/>
            <person name="Chaudhuri R.R."/>
            <person name="La Ragione R."/>
            <person name="Hildebrand F."/>
            <person name="Pallen M.J."/>
        </authorList>
    </citation>
    <scope>NUCLEOTIDE SEQUENCE</scope>
    <source>
        <strain evidence="2">11159</strain>
    </source>
</reference>
<proteinExistence type="predicted"/>
<gene>
    <name evidence="2" type="ORF">IAC58_05985</name>
</gene>
<evidence type="ECO:0000256" key="1">
    <source>
        <dbReference type="SAM" id="Phobius"/>
    </source>
</evidence>
<evidence type="ECO:0000313" key="3">
    <source>
        <dbReference type="Proteomes" id="UP000823613"/>
    </source>
</evidence>
<dbReference type="EMBL" id="JADIMY010000117">
    <property type="protein sequence ID" value="MBO8428072.1"/>
    <property type="molecule type" value="Genomic_DNA"/>
</dbReference>
<dbReference type="Proteomes" id="UP000823613">
    <property type="component" value="Unassembled WGS sequence"/>
</dbReference>
<organism evidence="2 3">
    <name type="scientific">Candidatus Onthovivens merdipullorum</name>
    <dbReference type="NCBI Taxonomy" id="2840889"/>
    <lineage>
        <taxon>Bacteria</taxon>
        <taxon>Bacillati</taxon>
        <taxon>Bacillota</taxon>
        <taxon>Bacilli</taxon>
        <taxon>Bacillales</taxon>
        <taxon>Candidatus Onthovivens</taxon>
    </lineage>
</organism>
<keyword evidence="1" id="KW-0812">Transmembrane</keyword>
<evidence type="ECO:0008006" key="4">
    <source>
        <dbReference type="Google" id="ProtNLM"/>
    </source>
</evidence>
<keyword evidence="1" id="KW-1133">Transmembrane helix</keyword>
<protein>
    <recommendedName>
        <fullName evidence="4">EAL domain-containing protein</fullName>
    </recommendedName>
</protein>
<feature type="transmembrane region" description="Helical" evidence="1">
    <location>
        <begin position="12"/>
        <end position="34"/>
    </location>
</feature>
<name>A0A9D9DI07_9BACL</name>
<comment type="caution">
    <text evidence="2">The sequence shown here is derived from an EMBL/GenBank/DDBJ whole genome shotgun (WGS) entry which is preliminary data.</text>
</comment>
<sequence>MHLTIFLDTNEIIAIYIFIILAIVIIALFGLYFLSLYLKAKKFKNVTLKKQDFERKVLINFKNDTAVVFNIKNLKKKTKKSLDSYLDEFDETKKLYKWLVKFVDEPIEENKNLTNSVRRVLYKVKKNKSIYLVSKLFVCSNVDYKNRGITIEEKSLSNIPFSVITEKRTISKKIIYNLTEIKEAFKTGNYSKAAFYIIKFNKKTNIPCLTNFDELRYLVLNIIAEEKNITKTLFYLPESKQDEIIFVDNRSNLPNESYGLCSNLELLKNKIEKSLEIYGLTENFDYYIYASLTKDLDSLTFENCLNTMYKVTNLDKNEKKKYTIYDRKQKNNLNIDNYRLEVLNVIRSQKITALFRPIVHIANTRVITLGYMSFLELNNSIFTSFDQFKKYAIKYDKKKEVFSIMIQKVITVFKEEKEGSSKLLLNVGVDLIDIASKNLSHYNDFSNNLILGFNVSELIDNENNETLIKSLKNLKEKGFEIALFLYTDAYNLKDKTYRLFDYFFFDCEFGDNVKVSSPNFIKATMDLGRLSKFSTSKMVSYDSKSLPAVEMLVKSGIEYFSSDAIAPKKPMPTPVDKKIIKKLLNMYKGDNNGNKK</sequence>
<evidence type="ECO:0000313" key="2">
    <source>
        <dbReference type="EMBL" id="MBO8428072.1"/>
    </source>
</evidence>
<keyword evidence="1" id="KW-0472">Membrane</keyword>
<accession>A0A9D9DI07</accession>